<organism evidence="1 2">
    <name type="scientific">Thioalkalivibrio denitrificans</name>
    <dbReference type="NCBI Taxonomy" id="108003"/>
    <lineage>
        <taxon>Bacteria</taxon>
        <taxon>Pseudomonadati</taxon>
        <taxon>Pseudomonadota</taxon>
        <taxon>Gammaproteobacteria</taxon>
        <taxon>Chromatiales</taxon>
        <taxon>Ectothiorhodospiraceae</taxon>
        <taxon>Thioalkalivibrio</taxon>
    </lineage>
</organism>
<gene>
    <name evidence="1" type="ORF">B1C78_17035</name>
</gene>
<comment type="caution">
    <text evidence="1">The sequence shown here is derived from an EMBL/GenBank/DDBJ whole genome shotgun (WGS) entry which is preliminary data.</text>
</comment>
<protein>
    <submittedName>
        <fullName evidence="1">Uncharacterized protein</fullName>
    </submittedName>
</protein>
<dbReference type="Proteomes" id="UP000189462">
    <property type="component" value="Unassembled WGS sequence"/>
</dbReference>
<evidence type="ECO:0000313" key="2">
    <source>
        <dbReference type="Proteomes" id="UP000189462"/>
    </source>
</evidence>
<sequence>MSAWIIPAAAGVALLALIIALAWAISANMREGLLFRSGLARRLEELRLQRLMALLGLDPNRYLHAARIVDVERHMRTCKECEETARCDDALDKETPDALAGRCANYRELDIVRRAVKDS</sequence>
<dbReference type="OrthoDB" id="7307423at2"/>
<evidence type="ECO:0000313" key="1">
    <source>
        <dbReference type="EMBL" id="OOG20777.1"/>
    </source>
</evidence>
<name>A0A1V3N6Q9_9GAMM</name>
<keyword evidence="2" id="KW-1185">Reference proteome</keyword>
<accession>A0A1V3N6Q9</accession>
<dbReference type="EMBL" id="MVBK01000148">
    <property type="protein sequence ID" value="OOG20777.1"/>
    <property type="molecule type" value="Genomic_DNA"/>
</dbReference>
<dbReference type="RefSeq" id="WP_077280331.1">
    <property type="nucleotide sequence ID" value="NZ_MVBK01000148.1"/>
</dbReference>
<proteinExistence type="predicted"/>
<dbReference type="AlphaFoldDB" id="A0A1V3N6Q9"/>
<reference evidence="1 2" key="1">
    <citation type="submission" date="2017-02" db="EMBL/GenBank/DDBJ databases">
        <title>Genomic diversity within the haloalkaliphilic genus Thioalkalivibrio.</title>
        <authorList>
            <person name="Ahn A.-C."/>
            <person name="Meier-Kolthoff J."/>
            <person name="Overmars L."/>
            <person name="Richter M."/>
            <person name="Woyke T."/>
            <person name="Sorokin D.Y."/>
            <person name="Muyzer G."/>
        </authorList>
    </citation>
    <scope>NUCLEOTIDE SEQUENCE [LARGE SCALE GENOMIC DNA]</scope>
    <source>
        <strain evidence="1 2">ALJD</strain>
    </source>
</reference>